<protein>
    <submittedName>
        <fullName evidence="3">Uncharacterized protein</fullName>
    </submittedName>
</protein>
<keyword evidence="2" id="KW-0812">Transmembrane</keyword>
<accession>A0ABR1LHD8</accession>
<comment type="caution">
    <text evidence="3">The sequence shown here is derived from an EMBL/GenBank/DDBJ whole genome shotgun (WGS) entry which is preliminary data.</text>
</comment>
<feature type="region of interest" description="Disordered" evidence="1">
    <location>
        <begin position="150"/>
        <end position="434"/>
    </location>
</feature>
<feature type="transmembrane region" description="Helical" evidence="2">
    <location>
        <begin position="12"/>
        <end position="32"/>
    </location>
</feature>
<feature type="compositionally biased region" description="Polar residues" evidence="1">
    <location>
        <begin position="225"/>
        <end position="246"/>
    </location>
</feature>
<keyword evidence="2" id="KW-1133">Transmembrane helix</keyword>
<sequence length="434" mass="47665">MGKTFFAGWALWQQMTFVLAAAIVLTISAGYVKVAYTYRKMKKLTAAAPGGRAQQEPQMVESGMRGKKEDEIPFGIRAIQSGIEIEGVWISGANTPANRSPTNSVFEKQQQPEPPVVNIRSVSYEIPHSAGPSSVASSSRPSAFDRAVSAERLPNDYPRDASPPDSIGAGKARQHRPPPTAYSRYSATVLKNEGDTYDTRSTASERGDIDQPRASTATFDHYRHQQSYTDDSYLSTSPETIRTSPNPKDPRADLRLLQSHRMSHVAETGSLARRERRKTSQSGYSNYSIDVSHIRYPSSSGPPSLPSVDSEPLPPLPAGYDAANPFMSPSELNLASPTRDSHPENATVQGQPLLESYQPRRPNLDDDDEDMDADAHDAQQSSQVLRKVNSGFEILKPGTFPQVPQHEAAPQPKKLQKKRQGSTSSRTSNFIEQV</sequence>
<organism evidence="3 4">
    <name type="scientific">Phyllosticta citricarpa</name>
    <dbReference type="NCBI Taxonomy" id="55181"/>
    <lineage>
        <taxon>Eukaryota</taxon>
        <taxon>Fungi</taxon>
        <taxon>Dikarya</taxon>
        <taxon>Ascomycota</taxon>
        <taxon>Pezizomycotina</taxon>
        <taxon>Dothideomycetes</taxon>
        <taxon>Dothideomycetes incertae sedis</taxon>
        <taxon>Botryosphaeriales</taxon>
        <taxon>Phyllostictaceae</taxon>
        <taxon>Phyllosticta</taxon>
    </lineage>
</organism>
<name>A0ABR1LHD8_9PEZI</name>
<evidence type="ECO:0000256" key="1">
    <source>
        <dbReference type="SAM" id="MobiDB-lite"/>
    </source>
</evidence>
<dbReference type="EMBL" id="JBBPDW010000041">
    <property type="protein sequence ID" value="KAK7534623.1"/>
    <property type="molecule type" value="Genomic_DNA"/>
</dbReference>
<feature type="compositionally biased region" description="Polar residues" evidence="1">
    <location>
        <begin position="280"/>
        <end position="289"/>
    </location>
</feature>
<feature type="compositionally biased region" description="Polar residues" evidence="1">
    <location>
        <begin position="330"/>
        <end position="350"/>
    </location>
</feature>
<evidence type="ECO:0000313" key="3">
    <source>
        <dbReference type="EMBL" id="KAK7534623.1"/>
    </source>
</evidence>
<feature type="compositionally biased region" description="Polar residues" evidence="1">
    <location>
        <begin position="421"/>
        <end position="434"/>
    </location>
</feature>
<evidence type="ECO:0000256" key="2">
    <source>
        <dbReference type="SAM" id="Phobius"/>
    </source>
</evidence>
<feature type="compositionally biased region" description="Basic and acidic residues" evidence="1">
    <location>
        <begin position="192"/>
        <end position="211"/>
    </location>
</feature>
<dbReference type="Proteomes" id="UP001365128">
    <property type="component" value="Unassembled WGS sequence"/>
</dbReference>
<dbReference type="PANTHER" id="PTHR40623:SF2">
    <property type="entry name" value="INTEGRAL MEMBRANE PROTEIN"/>
    <property type="match status" value="1"/>
</dbReference>
<proteinExistence type="predicted"/>
<reference evidence="3 4" key="1">
    <citation type="submission" date="2024-04" db="EMBL/GenBank/DDBJ databases">
        <title>Phyllosticta paracitricarpa is synonymous to the EU quarantine fungus P. citricarpa based on phylogenomic analyses.</title>
        <authorList>
            <consortium name="Lawrence Berkeley National Laboratory"/>
            <person name="Van Ingen-Buijs V.A."/>
            <person name="Van Westerhoven A.C."/>
            <person name="Haridas S."/>
            <person name="Skiadas P."/>
            <person name="Martin F."/>
            <person name="Groenewald J.Z."/>
            <person name="Crous P.W."/>
            <person name="Seidl M.F."/>
        </authorList>
    </citation>
    <scope>NUCLEOTIDE SEQUENCE [LARGE SCALE GENOMIC DNA]</scope>
    <source>
        <strain evidence="3 4">CBS 122670</strain>
    </source>
</reference>
<keyword evidence="2" id="KW-0472">Membrane</keyword>
<feature type="compositionally biased region" description="Low complexity" evidence="1">
    <location>
        <begin position="297"/>
        <end position="310"/>
    </location>
</feature>
<gene>
    <name evidence="3" type="ORF">IWX46DRAFT_303759</name>
</gene>
<dbReference type="PANTHER" id="PTHR40623">
    <property type="entry name" value="INTEGRAL MEMBRANE PROTEIN"/>
    <property type="match status" value="1"/>
</dbReference>
<keyword evidence="4" id="KW-1185">Reference proteome</keyword>
<evidence type="ECO:0000313" key="4">
    <source>
        <dbReference type="Proteomes" id="UP001365128"/>
    </source>
</evidence>